<feature type="domain" description="Porphobilinogen deaminase C-terminal" evidence="9">
    <location>
        <begin position="269"/>
        <end position="341"/>
    </location>
</feature>
<evidence type="ECO:0000256" key="3">
    <source>
        <dbReference type="ARBA" id="ARBA00005638"/>
    </source>
</evidence>
<dbReference type="PROSITE" id="PS00533">
    <property type="entry name" value="PORPHOBILINOGEN_DEAM"/>
    <property type="match status" value="1"/>
</dbReference>
<dbReference type="FunFam" id="3.40.190.10:FF:000005">
    <property type="entry name" value="Porphobilinogen deaminase"/>
    <property type="match status" value="1"/>
</dbReference>
<dbReference type="InterPro" id="IPR022418">
    <property type="entry name" value="Porphobilinogen_deaminase_C"/>
</dbReference>
<dbReference type="AlphaFoldDB" id="A0A7S3LQF0"/>
<evidence type="ECO:0000313" key="10">
    <source>
        <dbReference type="EMBL" id="CAE0438978.1"/>
    </source>
</evidence>
<evidence type="ECO:0000256" key="7">
    <source>
        <dbReference type="ARBA" id="ARBA00033064"/>
    </source>
</evidence>
<accession>A0A7S3LQF0</accession>
<dbReference type="SUPFAM" id="SSF53850">
    <property type="entry name" value="Periplasmic binding protein-like II"/>
    <property type="match status" value="1"/>
</dbReference>
<dbReference type="InterPro" id="IPR000860">
    <property type="entry name" value="HemC"/>
</dbReference>
<dbReference type="InterPro" id="IPR036803">
    <property type="entry name" value="Porphobilinogen_deaminase_C_sf"/>
</dbReference>
<organism evidence="10">
    <name type="scientific">Aplanochytrium stocchinoi</name>
    <dbReference type="NCBI Taxonomy" id="215587"/>
    <lineage>
        <taxon>Eukaryota</taxon>
        <taxon>Sar</taxon>
        <taxon>Stramenopiles</taxon>
        <taxon>Bigyra</taxon>
        <taxon>Labyrinthulomycetes</taxon>
        <taxon>Thraustochytrida</taxon>
        <taxon>Thraustochytriidae</taxon>
        <taxon>Aplanochytrium</taxon>
    </lineage>
</organism>
<dbReference type="GO" id="GO:0006782">
    <property type="term" value="P:protoporphyrinogen IX biosynthetic process"/>
    <property type="evidence" value="ECO:0007669"/>
    <property type="project" value="UniProtKB-UniPathway"/>
</dbReference>
<evidence type="ECO:0000256" key="5">
    <source>
        <dbReference type="ARBA" id="ARBA00022679"/>
    </source>
</evidence>
<evidence type="ECO:0000256" key="1">
    <source>
        <dbReference type="ARBA" id="ARBA00001916"/>
    </source>
</evidence>
<dbReference type="Pfam" id="PF03900">
    <property type="entry name" value="Porphobil_deamC"/>
    <property type="match status" value="1"/>
</dbReference>
<dbReference type="GO" id="GO:0005737">
    <property type="term" value="C:cytoplasm"/>
    <property type="evidence" value="ECO:0007669"/>
    <property type="project" value="TreeGrafter"/>
</dbReference>
<keyword evidence="5" id="KW-0808">Transferase</keyword>
<evidence type="ECO:0000256" key="2">
    <source>
        <dbReference type="ARBA" id="ARBA00004735"/>
    </source>
</evidence>
<feature type="domain" description="Porphobilinogen deaminase N-terminal" evidence="8">
    <location>
        <begin position="39"/>
        <end position="255"/>
    </location>
</feature>
<dbReference type="HAMAP" id="MF_00260">
    <property type="entry name" value="Porphobil_deam"/>
    <property type="match status" value="1"/>
</dbReference>
<dbReference type="SUPFAM" id="SSF54782">
    <property type="entry name" value="Porphobilinogen deaminase (hydroxymethylbilane synthase), C-terminal domain"/>
    <property type="match status" value="1"/>
</dbReference>
<keyword evidence="6" id="KW-0627">Porphyrin biosynthesis</keyword>
<dbReference type="GO" id="GO:0004418">
    <property type="term" value="F:hydroxymethylbilane synthase activity"/>
    <property type="evidence" value="ECO:0007669"/>
    <property type="project" value="UniProtKB-EC"/>
</dbReference>
<gene>
    <name evidence="10" type="ORF">ASTO00021_LOCUS9202</name>
</gene>
<dbReference type="EC" id="2.5.1.61" evidence="4"/>
<comment type="similarity">
    <text evidence="3">Belongs to the HMBS family.</text>
</comment>
<name>A0A7S3LQF0_9STRA</name>
<dbReference type="InterPro" id="IPR022417">
    <property type="entry name" value="Porphobilin_deaminase_N"/>
</dbReference>
<evidence type="ECO:0000259" key="8">
    <source>
        <dbReference type="Pfam" id="PF01379"/>
    </source>
</evidence>
<dbReference type="PANTHER" id="PTHR11557">
    <property type="entry name" value="PORPHOBILINOGEN DEAMINASE"/>
    <property type="match status" value="1"/>
</dbReference>
<reference evidence="10" key="1">
    <citation type="submission" date="2021-01" db="EMBL/GenBank/DDBJ databases">
        <authorList>
            <person name="Corre E."/>
            <person name="Pelletier E."/>
            <person name="Niang G."/>
            <person name="Scheremetjew M."/>
            <person name="Finn R."/>
            <person name="Kale V."/>
            <person name="Holt S."/>
            <person name="Cochrane G."/>
            <person name="Meng A."/>
            <person name="Brown T."/>
            <person name="Cohen L."/>
        </authorList>
    </citation>
    <scope>NUCLEOTIDE SEQUENCE</scope>
    <source>
        <strain evidence="10">GSBS06</strain>
    </source>
</reference>
<proteinExistence type="inferred from homology"/>
<dbReference type="InterPro" id="IPR022419">
    <property type="entry name" value="Porphobilin_deaminase_cofac_BS"/>
</dbReference>
<dbReference type="PRINTS" id="PR00151">
    <property type="entry name" value="PORPHBDMNASE"/>
</dbReference>
<dbReference type="NCBIfam" id="TIGR00212">
    <property type="entry name" value="hemC"/>
    <property type="match status" value="1"/>
</dbReference>
<dbReference type="Gene3D" id="3.40.190.10">
    <property type="entry name" value="Periplasmic binding protein-like II"/>
    <property type="match status" value="2"/>
</dbReference>
<evidence type="ECO:0000256" key="6">
    <source>
        <dbReference type="ARBA" id="ARBA00023244"/>
    </source>
</evidence>
<comment type="cofactor">
    <cofactor evidence="1">
        <name>dipyrromethane</name>
        <dbReference type="ChEBI" id="CHEBI:60342"/>
    </cofactor>
</comment>
<dbReference type="PANTHER" id="PTHR11557:SF0">
    <property type="entry name" value="PORPHOBILINOGEN DEAMINASE"/>
    <property type="match status" value="1"/>
</dbReference>
<dbReference type="Gene3D" id="3.30.160.40">
    <property type="entry name" value="Porphobilinogen deaminase, C-terminal domain"/>
    <property type="match status" value="1"/>
</dbReference>
<dbReference type="EMBL" id="HBIN01012242">
    <property type="protein sequence ID" value="CAE0438978.1"/>
    <property type="molecule type" value="Transcribed_RNA"/>
</dbReference>
<dbReference type="Pfam" id="PF01379">
    <property type="entry name" value="Porphobil_deam"/>
    <property type="match status" value="1"/>
</dbReference>
<comment type="pathway">
    <text evidence="2">Porphyrin-containing compound metabolism; protoporphyrin-IX biosynthesis; coproporphyrinogen-III from 5-aminolevulinate: step 2/4.</text>
</comment>
<evidence type="ECO:0000256" key="4">
    <source>
        <dbReference type="ARBA" id="ARBA00012655"/>
    </source>
</evidence>
<sequence length="384" mass="42489">MDANDVVVFSAAAIVVTGYLQYRKSKFSGYSVKKTRKTLRIGTRKSDLAMVQTHYVADLLRKAYPELDIQILKGIDAVGDKDQVNSLKKLAKKIPGLFSKDLEEGLVENVYDAAVHSLKDMPTTLPDKLVLAAITEREDPRDALIVRAEHKGKGGLRGLPKGAVIGTSSVRREAFLRRDFDHFKIKVIRGNVNTRLRKLDDGEYDAIVLAVAGLKRLGKEFENRIEEYLEPPHFLYGVGQGCLGLQCREDDEDIIKILQSAEHWESSARCRCERALLKLMEAGCQVPLGVHSEIRNNNGRCILSLACTVLTEDGKTSIHATMLGDPEEPEELGRKLAKKILLDGGKAILDGVNGSDFEQVNVRPLTYGSAENPNLQARGSILKK</sequence>
<dbReference type="UniPathway" id="UPA00251">
    <property type="reaction ID" value="UER00319"/>
</dbReference>
<protein>
    <recommendedName>
        <fullName evidence="4">hydroxymethylbilane synthase</fullName>
        <ecNumber evidence="4">2.5.1.61</ecNumber>
    </recommendedName>
    <alternativeName>
        <fullName evidence="7">Hydroxymethylbilane synthase</fullName>
    </alternativeName>
</protein>
<evidence type="ECO:0000259" key="9">
    <source>
        <dbReference type="Pfam" id="PF03900"/>
    </source>
</evidence>